<feature type="transmembrane region" description="Helical" evidence="6">
    <location>
        <begin position="382"/>
        <end position="401"/>
    </location>
</feature>
<evidence type="ECO:0000256" key="2">
    <source>
        <dbReference type="ARBA" id="ARBA00022475"/>
    </source>
</evidence>
<evidence type="ECO:0000256" key="3">
    <source>
        <dbReference type="ARBA" id="ARBA00022692"/>
    </source>
</evidence>
<proteinExistence type="predicted"/>
<feature type="transmembrane region" description="Helical" evidence="6">
    <location>
        <begin position="169"/>
        <end position="188"/>
    </location>
</feature>
<dbReference type="EMBL" id="JBHTAX010000001">
    <property type="protein sequence ID" value="MFC7189062.1"/>
    <property type="molecule type" value="Genomic_DNA"/>
</dbReference>
<dbReference type="Proteomes" id="UP001596417">
    <property type="component" value="Unassembled WGS sequence"/>
</dbReference>
<dbReference type="CDD" id="cd13128">
    <property type="entry name" value="MATE_Wzx_like"/>
    <property type="match status" value="1"/>
</dbReference>
<keyword evidence="4 6" id="KW-1133">Transmembrane helix</keyword>
<keyword evidence="3 6" id="KW-0812">Transmembrane</keyword>
<dbReference type="PANTHER" id="PTHR30250">
    <property type="entry name" value="PST FAMILY PREDICTED COLANIC ACID TRANSPORTER"/>
    <property type="match status" value="1"/>
</dbReference>
<comment type="subcellular location">
    <subcellularLocation>
        <location evidence="1">Cell membrane</location>
        <topology evidence="1">Multi-pass membrane protein</topology>
    </subcellularLocation>
</comment>
<feature type="transmembrane region" description="Helical" evidence="6">
    <location>
        <begin position="30"/>
        <end position="50"/>
    </location>
</feature>
<evidence type="ECO:0000256" key="6">
    <source>
        <dbReference type="SAM" id="Phobius"/>
    </source>
</evidence>
<feature type="transmembrane region" description="Helical" evidence="6">
    <location>
        <begin position="315"/>
        <end position="337"/>
    </location>
</feature>
<keyword evidence="2" id="KW-1003">Cell membrane</keyword>
<feature type="transmembrane region" description="Helical" evidence="6">
    <location>
        <begin position="143"/>
        <end position="163"/>
    </location>
</feature>
<dbReference type="GeneID" id="76198620"/>
<reference evidence="7 8" key="1">
    <citation type="journal article" date="2019" name="Int. J. Syst. Evol. Microbiol.">
        <title>The Global Catalogue of Microorganisms (GCM) 10K type strain sequencing project: providing services to taxonomists for standard genome sequencing and annotation.</title>
        <authorList>
            <consortium name="The Broad Institute Genomics Platform"/>
            <consortium name="The Broad Institute Genome Sequencing Center for Infectious Disease"/>
            <person name="Wu L."/>
            <person name="Ma J."/>
        </authorList>
    </citation>
    <scope>NUCLEOTIDE SEQUENCE [LARGE SCALE GENOMIC DNA]</scope>
    <source>
        <strain evidence="7 8">RDMS1</strain>
    </source>
</reference>
<sequence length="480" mass="51242">MLVAESARMLSKGLIVLLLTNYFLQPDEYGLLHLSISVLGTGLLFSYLGLAKSAARYITEYKTKDPSQIPYIITKTLQYNIIAIIVVCGVFVVGSGPIARLLGEPSLEPFLVVGAGYIATMTLSTFTSIVFQGFNRVRWSAFIGALSNVGLLLFAVVFLLLGMGALGALAGYVVGYGVAAIVGLGVIYRRFVPNYKSDASPEPGLSKKILRYSIPLTITRSGHTLDKDVDTILVGFFLNPAAVGFYVLGKQIADFVTVPATSLGFAISPAYGEQKASDDLDGAARLYENAFVHTALIYIPAGTGLLLVSEPTIRYLFGTDYLGAVPVVQVFGAYILLRAIDKITNDGLDFVGRARDRAIAKTGASVANVILNVLFIPVIGVVGAALSTVITYAALIIVELYIINQEFPINVQSLTKETLKICLVTGLMSSVVITLLPFVSSLISLLTVIFIAGAVWMGLTVMSGLIDPSLVHSFIGNVNE</sequence>
<organism evidence="7 8">
    <name type="scientific">Halocatena marina</name>
    <dbReference type="NCBI Taxonomy" id="2934937"/>
    <lineage>
        <taxon>Archaea</taxon>
        <taxon>Methanobacteriati</taxon>
        <taxon>Methanobacteriota</taxon>
        <taxon>Stenosarchaea group</taxon>
        <taxon>Halobacteria</taxon>
        <taxon>Halobacteriales</taxon>
        <taxon>Natronomonadaceae</taxon>
        <taxon>Halocatena</taxon>
    </lineage>
</organism>
<evidence type="ECO:0000313" key="8">
    <source>
        <dbReference type="Proteomes" id="UP001596417"/>
    </source>
</evidence>
<feature type="transmembrane region" description="Helical" evidence="6">
    <location>
        <begin position="290"/>
        <end position="309"/>
    </location>
</feature>
<dbReference type="AlphaFoldDB" id="A0ABD5YMR8"/>
<name>A0ABD5YMR8_9EURY</name>
<evidence type="ECO:0000256" key="5">
    <source>
        <dbReference type="ARBA" id="ARBA00023136"/>
    </source>
</evidence>
<evidence type="ECO:0000256" key="1">
    <source>
        <dbReference type="ARBA" id="ARBA00004651"/>
    </source>
</evidence>
<keyword evidence="5 6" id="KW-0472">Membrane</keyword>
<protein>
    <submittedName>
        <fullName evidence="7">Flippase</fullName>
    </submittedName>
</protein>
<dbReference type="RefSeq" id="WP_264555163.1">
    <property type="nucleotide sequence ID" value="NZ_CP109979.1"/>
</dbReference>
<comment type="caution">
    <text evidence="7">The sequence shown here is derived from an EMBL/GenBank/DDBJ whole genome shotgun (WGS) entry which is preliminary data.</text>
</comment>
<gene>
    <name evidence="7" type="ORF">ACFQL7_03820</name>
</gene>
<feature type="transmembrane region" description="Helical" evidence="6">
    <location>
        <begin position="77"/>
        <end position="98"/>
    </location>
</feature>
<accession>A0ABD5YMR8</accession>
<evidence type="ECO:0000313" key="7">
    <source>
        <dbReference type="EMBL" id="MFC7189062.1"/>
    </source>
</evidence>
<dbReference type="InterPro" id="IPR050833">
    <property type="entry name" value="Poly_Biosynth_Transport"/>
</dbReference>
<feature type="transmembrane region" description="Helical" evidence="6">
    <location>
        <begin position="445"/>
        <end position="466"/>
    </location>
</feature>
<dbReference type="InterPro" id="IPR002797">
    <property type="entry name" value="Polysacc_synth"/>
</dbReference>
<keyword evidence="8" id="KW-1185">Reference proteome</keyword>
<evidence type="ECO:0000256" key="4">
    <source>
        <dbReference type="ARBA" id="ARBA00022989"/>
    </source>
</evidence>
<dbReference type="GO" id="GO:0005886">
    <property type="term" value="C:plasma membrane"/>
    <property type="evidence" value="ECO:0007669"/>
    <property type="project" value="UniProtKB-SubCell"/>
</dbReference>
<dbReference type="PANTHER" id="PTHR30250:SF11">
    <property type="entry name" value="O-ANTIGEN TRANSPORTER-RELATED"/>
    <property type="match status" value="1"/>
</dbReference>
<feature type="transmembrane region" description="Helical" evidence="6">
    <location>
        <begin position="421"/>
        <end position="439"/>
    </location>
</feature>
<feature type="transmembrane region" description="Helical" evidence="6">
    <location>
        <begin position="110"/>
        <end position="131"/>
    </location>
</feature>
<dbReference type="Pfam" id="PF01943">
    <property type="entry name" value="Polysacc_synt"/>
    <property type="match status" value="1"/>
</dbReference>